<dbReference type="OrthoDB" id="5396311at2759"/>
<dbReference type="PANTHER" id="PTHR19303">
    <property type="entry name" value="TRANSPOSON"/>
    <property type="match status" value="1"/>
</dbReference>
<dbReference type="OMA" id="KWINDGS"/>
<protein>
    <submittedName>
        <fullName evidence="4">DDE superfamily endonuclease, CENP-B-like protein</fullName>
    </submittedName>
</protein>
<dbReference type="GO" id="GO:0003677">
    <property type="term" value="F:DNA binding"/>
    <property type="evidence" value="ECO:0007669"/>
    <property type="project" value="UniProtKB-KW"/>
</dbReference>
<keyword evidence="5" id="KW-1185">Reference proteome</keyword>
<dbReference type="Gene3D" id="3.30.420.10">
    <property type="entry name" value="Ribonuclease H-like superfamily/Ribonuclease H"/>
    <property type="match status" value="1"/>
</dbReference>
<organism evidence="4 5">
    <name type="scientific">Cordyceps militaris (strain CM01)</name>
    <name type="common">Caterpillar fungus</name>
    <dbReference type="NCBI Taxonomy" id="983644"/>
    <lineage>
        <taxon>Eukaryota</taxon>
        <taxon>Fungi</taxon>
        <taxon>Dikarya</taxon>
        <taxon>Ascomycota</taxon>
        <taxon>Pezizomycotina</taxon>
        <taxon>Sordariomycetes</taxon>
        <taxon>Hypocreomycetidae</taxon>
        <taxon>Hypocreales</taxon>
        <taxon>Cordycipitaceae</taxon>
        <taxon>Cordyceps</taxon>
    </lineage>
</organism>
<dbReference type="PANTHER" id="PTHR19303:SF74">
    <property type="entry name" value="POGO TRANSPOSABLE ELEMENT WITH KRAB DOMAIN"/>
    <property type="match status" value="1"/>
</dbReference>
<dbReference type="InParanoid" id="G3JG87"/>
<dbReference type="InterPro" id="IPR004875">
    <property type="entry name" value="DDE_SF_endonuclease_dom"/>
</dbReference>
<dbReference type="InterPro" id="IPR036397">
    <property type="entry name" value="RNaseH_sf"/>
</dbReference>
<dbReference type="EMBL" id="JH126401">
    <property type="protein sequence ID" value="EGX92365.1"/>
    <property type="molecule type" value="Genomic_DNA"/>
</dbReference>
<accession>G3JG87</accession>
<dbReference type="eggNOG" id="KOG3105">
    <property type="taxonomic scope" value="Eukaryota"/>
</dbReference>
<keyword evidence="1" id="KW-0238">DNA-binding</keyword>
<dbReference type="VEuPathDB" id="FungiDB:CCM_03738"/>
<evidence type="ECO:0000313" key="5">
    <source>
        <dbReference type="Proteomes" id="UP000001610"/>
    </source>
</evidence>
<gene>
    <name evidence="4" type="ORF">CCM_03738</name>
</gene>
<evidence type="ECO:0000256" key="1">
    <source>
        <dbReference type="ARBA" id="ARBA00023125"/>
    </source>
</evidence>
<reference evidence="4 5" key="1">
    <citation type="journal article" date="2011" name="Genome Biol.">
        <title>Genome sequence of the insect pathogenic fungus Cordyceps militaris, a valued traditional Chinese medicine.</title>
        <authorList>
            <person name="Zheng P."/>
            <person name="Xia Y."/>
            <person name="Xiao G."/>
            <person name="Xiong C."/>
            <person name="Hu X."/>
            <person name="Zhang S."/>
            <person name="Zheng H."/>
            <person name="Huang Y."/>
            <person name="Zhou Y."/>
            <person name="Wang S."/>
            <person name="Zhao G.P."/>
            <person name="Liu X."/>
            <person name="St Leger R.J."/>
            <person name="Wang C."/>
        </authorList>
    </citation>
    <scope>NUCLEOTIDE SEQUENCE [LARGE SCALE GENOMIC DNA]</scope>
    <source>
        <strain evidence="4 5">CM01</strain>
    </source>
</reference>
<proteinExistence type="predicted"/>
<keyword evidence="4" id="KW-0378">Hydrolase</keyword>
<dbReference type="RefSeq" id="XP_006668949.1">
    <property type="nucleotide sequence ID" value="XM_006668886.1"/>
</dbReference>
<feature type="region of interest" description="Disordered" evidence="2">
    <location>
        <begin position="30"/>
        <end position="51"/>
    </location>
</feature>
<dbReference type="GO" id="GO:0005634">
    <property type="term" value="C:nucleus"/>
    <property type="evidence" value="ECO:0007669"/>
    <property type="project" value="TreeGrafter"/>
</dbReference>
<feature type="region of interest" description="Disordered" evidence="2">
    <location>
        <begin position="527"/>
        <end position="549"/>
    </location>
</feature>
<sequence length="549" mass="61842">MSSYSESDVGKGLRLLKDGSSLAKASTACRVPKSTLRGRKQGVDSRKRATQKRQAIPPYWETYLANYVIHQAKIGLAPSHKQIRMLAVRRHAELGYQRPLGKHWLTRFLQRHPEIATTRARPIGLDRATSATPEKISAFFDQLQHPDYSDIPNSAIWNMDETGLREGLGLNGLVLSRAGRKSTPVMQPEPGSWITILECVSAARGSIDPVILFKGQLDVWRHWFKEKLDPNSNWSYKTTPKGWTSNSIAIDWLTKHFDPLTRPADPSQKRLLILDGHGSHCQLHFMWLAFQSNIMLLYLPAHTSHILQPLDMGLFAPLKRKYRSAYSSLAQGMELANQKALFIDAYAIARASAFTPENVRGGWRGTGIRPINASVPLSHVLVLDPHTPHDEPIAPLSSQESADILIRTPKSCRDLQRAAYAYKQGPTPTSFFRKLEKYMTQLQGEVISLKEEVGHLRSSLKAYRPIRRKRVRIDPNQKFTKVVDIIKAKPLSVIAPDPPPGLSDAQLAEFNDGFEVWELEYDASGDEDNQSYLEQEAGDPQSMETEFQI</sequence>
<dbReference type="HOGENOM" id="CLU_013929_20_3_1"/>
<keyword evidence="4" id="KW-0540">Nuclease</keyword>
<dbReference type="Proteomes" id="UP000001610">
    <property type="component" value="Unassembled WGS sequence"/>
</dbReference>
<dbReference type="AlphaFoldDB" id="G3JG87"/>
<keyword evidence="4" id="KW-0255">Endonuclease</keyword>
<dbReference type="Pfam" id="PF03184">
    <property type="entry name" value="DDE_1"/>
    <property type="match status" value="1"/>
</dbReference>
<dbReference type="PROSITE" id="PS51253">
    <property type="entry name" value="HTH_CENPB"/>
    <property type="match status" value="1"/>
</dbReference>
<dbReference type="GeneID" id="18165761"/>
<dbReference type="GO" id="GO:0004519">
    <property type="term" value="F:endonuclease activity"/>
    <property type="evidence" value="ECO:0007669"/>
    <property type="project" value="UniProtKB-KW"/>
</dbReference>
<evidence type="ECO:0000256" key="2">
    <source>
        <dbReference type="SAM" id="MobiDB-lite"/>
    </source>
</evidence>
<dbReference type="KEGG" id="cmt:CCM_03738"/>
<name>G3JG87_CORMM</name>
<evidence type="ECO:0000313" key="4">
    <source>
        <dbReference type="EMBL" id="EGX92365.1"/>
    </source>
</evidence>
<feature type="domain" description="HTH CENPB-type" evidence="3">
    <location>
        <begin position="48"/>
        <end position="118"/>
    </location>
</feature>
<dbReference type="InterPro" id="IPR006600">
    <property type="entry name" value="HTH_CenpB_DNA-bd_dom"/>
</dbReference>
<evidence type="ECO:0000259" key="3">
    <source>
        <dbReference type="PROSITE" id="PS51253"/>
    </source>
</evidence>
<dbReference type="InterPro" id="IPR050863">
    <property type="entry name" value="CenT-Element_Derived"/>
</dbReference>